<dbReference type="Proteomes" id="UP000537989">
    <property type="component" value="Unassembled WGS sequence"/>
</dbReference>
<comment type="caution">
    <text evidence="1">The sequence shown here is derived from an EMBL/GenBank/DDBJ whole genome shotgun (WGS) entry which is preliminary data.</text>
</comment>
<protein>
    <submittedName>
        <fullName evidence="1">Uncharacterized protein</fullName>
    </submittedName>
</protein>
<organism evidence="1 2">
    <name type="scientific">Fusarium austroamericanum</name>
    <dbReference type="NCBI Taxonomy" id="282268"/>
    <lineage>
        <taxon>Eukaryota</taxon>
        <taxon>Fungi</taxon>
        <taxon>Dikarya</taxon>
        <taxon>Ascomycota</taxon>
        <taxon>Pezizomycotina</taxon>
        <taxon>Sordariomycetes</taxon>
        <taxon>Hypocreomycetidae</taxon>
        <taxon>Hypocreales</taxon>
        <taxon>Nectriaceae</taxon>
        <taxon>Fusarium</taxon>
    </lineage>
</organism>
<dbReference type="EMBL" id="JAAMOD010000161">
    <property type="protein sequence ID" value="KAF5237235.1"/>
    <property type="molecule type" value="Genomic_DNA"/>
</dbReference>
<gene>
    <name evidence="1" type="ORF">FAUST_6146</name>
</gene>
<evidence type="ECO:0000313" key="2">
    <source>
        <dbReference type="Proteomes" id="UP000537989"/>
    </source>
</evidence>
<dbReference type="AlphaFoldDB" id="A0AAN6HDZ5"/>
<accession>A0AAN6HDZ5</accession>
<name>A0AAN6HDZ5_FUSAU</name>
<sequence>MTHLHQKLSPQRPTLSLSKALNDTGMNLLGNPPRSFSSKEVALRRKLPLGARILHTRDDFKQSHVNVITTNTMSRRTTFSQSARLFDAVENALKIRIQNLPPWLKAIDLARTVTIYGAEMRRIKIPQIMQDLDMQKLSGLATFLVLCCRYTESDEVMVSMLKSLLKGHLGCLVKTDGNQQNALPYSFHGHLGSFVRSCVDADKDSNVSRRAQEWIASLHVDDKGGKPEIGLAMEFTIYAIAIQVLRNTLSPAGDSADIYALNLSTLTREESETSNLINFV</sequence>
<proteinExistence type="predicted"/>
<keyword evidence="2" id="KW-1185">Reference proteome</keyword>
<reference evidence="1 2" key="1">
    <citation type="submission" date="2020-02" db="EMBL/GenBank/DDBJ databases">
        <title>Identification and distribution of gene clusters putatively required for synthesis of sphingolipid metabolism inhibitors in phylogenetically diverse species of the filamentous fungus Fusarium.</title>
        <authorList>
            <person name="Kim H.-S."/>
            <person name="Busman M."/>
            <person name="Brown D.W."/>
            <person name="Divon H."/>
            <person name="Uhlig S."/>
            <person name="Proctor R.H."/>
        </authorList>
    </citation>
    <scope>NUCLEOTIDE SEQUENCE [LARGE SCALE GENOMIC DNA]</scope>
    <source>
        <strain evidence="1 2">NRRL 2903</strain>
    </source>
</reference>
<evidence type="ECO:0000313" key="1">
    <source>
        <dbReference type="EMBL" id="KAF5237235.1"/>
    </source>
</evidence>